<dbReference type="AlphaFoldDB" id="A0A0F5K311"/>
<dbReference type="Proteomes" id="UP000033618">
    <property type="component" value="Unassembled WGS sequence"/>
</dbReference>
<accession>A0A0F5K311</accession>
<reference evidence="1 2" key="1">
    <citation type="submission" date="2015-03" db="EMBL/GenBank/DDBJ databases">
        <title>Draft Genome Sequence of Burkholderia andropogonis type strain ICMP2807, isolated from Sorghum bicolor.</title>
        <authorList>
            <person name="Lopes-Santos L."/>
            <person name="Castro D.B."/>
            <person name="Ottoboni L.M."/>
            <person name="Park D."/>
            <person name="Weirc B.S."/>
            <person name="Destefano S.A."/>
        </authorList>
    </citation>
    <scope>NUCLEOTIDE SEQUENCE [LARGE SCALE GENOMIC DNA]</scope>
    <source>
        <strain evidence="1 2">ICMP2807</strain>
    </source>
</reference>
<gene>
    <name evidence="1" type="ORF">WM40_07165</name>
</gene>
<protein>
    <submittedName>
        <fullName evidence="1">Uncharacterized protein</fullName>
    </submittedName>
</protein>
<dbReference type="STRING" id="28092.WM40_07165"/>
<proteinExistence type="predicted"/>
<dbReference type="EMBL" id="LAQU01000005">
    <property type="protein sequence ID" value="KKB64254.1"/>
    <property type="molecule type" value="Genomic_DNA"/>
</dbReference>
<organism evidence="1 2">
    <name type="scientific">Robbsia andropogonis</name>
    <dbReference type="NCBI Taxonomy" id="28092"/>
    <lineage>
        <taxon>Bacteria</taxon>
        <taxon>Pseudomonadati</taxon>
        <taxon>Pseudomonadota</taxon>
        <taxon>Betaproteobacteria</taxon>
        <taxon>Burkholderiales</taxon>
        <taxon>Burkholderiaceae</taxon>
        <taxon>Robbsia</taxon>
    </lineage>
</organism>
<keyword evidence="2" id="KW-1185">Reference proteome</keyword>
<evidence type="ECO:0000313" key="1">
    <source>
        <dbReference type="EMBL" id="KKB64254.1"/>
    </source>
</evidence>
<sequence length="76" mass="8136">MTASRLLALVRDDDLTGSRRGHSRVASSAAMACELGELSPHGFDPTDNPDIASLRVSLDVRETAAFYVDVEGINCD</sequence>
<evidence type="ECO:0000313" key="2">
    <source>
        <dbReference type="Proteomes" id="UP000033618"/>
    </source>
</evidence>
<comment type="caution">
    <text evidence="1">The sequence shown here is derived from an EMBL/GenBank/DDBJ whole genome shotgun (WGS) entry which is preliminary data.</text>
</comment>
<name>A0A0F5K311_9BURK</name>